<dbReference type="EMBL" id="JANRMS010000247">
    <property type="protein sequence ID" value="KAJ3543378.1"/>
    <property type="molecule type" value="Genomic_DNA"/>
</dbReference>
<reference evidence="1" key="1">
    <citation type="submission" date="2022-08" db="EMBL/GenBank/DDBJ databases">
        <title>Genome Sequence of Fusarium decemcellulare.</title>
        <authorList>
            <person name="Buettner E."/>
        </authorList>
    </citation>
    <scope>NUCLEOTIDE SEQUENCE</scope>
    <source>
        <strain evidence="1">Babe19</strain>
    </source>
</reference>
<sequence>MRSSTAVILILAGSVAGSATGYWCPGVLQGHGGGTTDNYCCIPGAQATISKCPGWPLCNRAAIVVGGTATSDCSASVPVTASNYDELISSASSKYLKSGGDDTPATATSTSDDASSTDDGKQF</sequence>
<accession>A0ACC1SNY9</accession>
<dbReference type="Proteomes" id="UP001148629">
    <property type="component" value="Unassembled WGS sequence"/>
</dbReference>
<protein>
    <submittedName>
        <fullName evidence="1">Uncharacterized protein</fullName>
    </submittedName>
</protein>
<name>A0ACC1SNY9_9HYPO</name>
<gene>
    <name evidence="1" type="ORF">NM208_g3615</name>
</gene>
<comment type="caution">
    <text evidence="1">The sequence shown here is derived from an EMBL/GenBank/DDBJ whole genome shotgun (WGS) entry which is preliminary data.</text>
</comment>
<keyword evidence="2" id="KW-1185">Reference proteome</keyword>
<evidence type="ECO:0000313" key="1">
    <source>
        <dbReference type="EMBL" id="KAJ3543378.1"/>
    </source>
</evidence>
<proteinExistence type="predicted"/>
<organism evidence="1 2">
    <name type="scientific">Fusarium decemcellulare</name>
    <dbReference type="NCBI Taxonomy" id="57161"/>
    <lineage>
        <taxon>Eukaryota</taxon>
        <taxon>Fungi</taxon>
        <taxon>Dikarya</taxon>
        <taxon>Ascomycota</taxon>
        <taxon>Pezizomycotina</taxon>
        <taxon>Sordariomycetes</taxon>
        <taxon>Hypocreomycetidae</taxon>
        <taxon>Hypocreales</taxon>
        <taxon>Nectriaceae</taxon>
        <taxon>Fusarium</taxon>
        <taxon>Fusarium decemcellulare species complex</taxon>
    </lineage>
</organism>
<evidence type="ECO:0000313" key="2">
    <source>
        <dbReference type="Proteomes" id="UP001148629"/>
    </source>
</evidence>